<dbReference type="InterPro" id="IPR036812">
    <property type="entry name" value="NAD(P)_OxRdtase_dom_sf"/>
</dbReference>
<sequence>MTAATTRLTTRPLGTTGRDITTVGLGAFAIGGPAWSYGWGAQDDDDSVRTILAAVEAGVNWIDTAAVYGRGHSELIVGRAVAQLPEADRPLVFTKGGLIWTEGQELEAGERKVGDPASLRREVEDSLRRLGVEAIDLYQMHWPAEDGTPLEEYWSALVDLRTAGKVRAIGLSNHDVDELERAEAIGHVDSLQPPFSAIYRDAAGDVIPWCDAHGTGVIVYSPMQSGLLTGTMTAERVAALPENDWRARHPDFHEHLDRNLAVADALTAVAARHGVPVPHAAIAWTLGFPGVTAAIVGARRPDQVAGWAEAGAVALTAEDYAEVAAAIERTGAGSGPARP</sequence>
<dbReference type="PANTHER" id="PTHR43364">
    <property type="entry name" value="NADH-SPECIFIC METHYLGLYOXAL REDUCTASE-RELATED"/>
    <property type="match status" value="1"/>
</dbReference>
<keyword evidence="1" id="KW-0560">Oxidoreductase</keyword>
<reference evidence="3" key="1">
    <citation type="submission" date="2023-06" db="EMBL/GenBank/DDBJ databases">
        <title>MT1 and MT2 Draft Genomes of Novel Species.</title>
        <authorList>
            <person name="Venkateswaran K."/>
        </authorList>
    </citation>
    <scope>NUCLEOTIDE SEQUENCE</scope>
    <source>
        <strain evidence="3">F6_8S_P_1B</strain>
    </source>
</reference>
<dbReference type="Pfam" id="PF00248">
    <property type="entry name" value="Aldo_ket_red"/>
    <property type="match status" value="1"/>
</dbReference>
<organism evidence="3 4">
    <name type="scientific">Leifsonia williamsii</name>
    <dbReference type="NCBI Taxonomy" id="3035919"/>
    <lineage>
        <taxon>Bacteria</taxon>
        <taxon>Bacillati</taxon>
        <taxon>Actinomycetota</taxon>
        <taxon>Actinomycetes</taxon>
        <taxon>Micrococcales</taxon>
        <taxon>Microbacteriaceae</taxon>
        <taxon>Leifsonia</taxon>
    </lineage>
</organism>
<dbReference type="Proteomes" id="UP001174208">
    <property type="component" value="Unassembled WGS sequence"/>
</dbReference>
<evidence type="ECO:0000313" key="4">
    <source>
        <dbReference type="Proteomes" id="UP001174208"/>
    </source>
</evidence>
<feature type="domain" description="NADP-dependent oxidoreductase" evidence="2">
    <location>
        <begin position="30"/>
        <end position="327"/>
    </location>
</feature>
<dbReference type="CDD" id="cd19102">
    <property type="entry name" value="AKR_unchar"/>
    <property type="match status" value="1"/>
</dbReference>
<protein>
    <submittedName>
        <fullName evidence="3">Aldo/keto reductase</fullName>
    </submittedName>
</protein>
<dbReference type="InterPro" id="IPR050523">
    <property type="entry name" value="AKR_Detox_Biosynth"/>
</dbReference>
<keyword evidence="4" id="KW-1185">Reference proteome</keyword>
<comment type="caution">
    <text evidence="3">The sequence shown here is derived from an EMBL/GenBank/DDBJ whole genome shotgun (WGS) entry which is preliminary data.</text>
</comment>
<gene>
    <name evidence="3" type="ORF">P5G50_03655</name>
</gene>
<dbReference type="SUPFAM" id="SSF51430">
    <property type="entry name" value="NAD(P)-linked oxidoreductase"/>
    <property type="match status" value="1"/>
</dbReference>
<evidence type="ECO:0000256" key="1">
    <source>
        <dbReference type="ARBA" id="ARBA00023002"/>
    </source>
</evidence>
<dbReference type="RefSeq" id="WP_301211760.1">
    <property type="nucleotide sequence ID" value="NZ_JAROCF010000001.1"/>
</dbReference>
<accession>A0ABT8K7X4</accession>
<proteinExistence type="predicted"/>
<name>A0ABT8K7X4_9MICO</name>
<dbReference type="InterPro" id="IPR023210">
    <property type="entry name" value="NADP_OxRdtase_dom"/>
</dbReference>
<dbReference type="EMBL" id="JAROCF010000001">
    <property type="protein sequence ID" value="MDN4613540.1"/>
    <property type="molecule type" value="Genomic_DNA"/>
</dbReference>
<dbReference type="PANTHER" id="PTHR43364:SF4">
    <property type="entry name" value="NAD(P)-LINKED OXIDOREDUCTASE SUPERFAMILY PROTEIN"/>
    <property type="match status" value="1"/>
</dbReference>
<dbReference type="Gene3D" id="3.20.20.100">
    <property type="entry name" value="NADP-dependent oxidoreductase domain"/>
    <property type="match status" value="1"/>
</dbReference>
<evidence type="ECO:0000259" key="2">
    <source>
        <dbReference type="Pfam" id="PF00248"/>
    </source>
</evidence>
<evidence type="ECO:0000313" key="3">
    <source>
        <dbReference type="EMBL" id="MDN4613540.1"/>
    </source>
</evidence>